<comment type="caution">
    <text evidence="1">The sequence shown here is derived from an EMBL/GenBank/DDBJ whole genome shotgun (WGS) entry which is preliminary data.</text>
</comment>
<proteinExistence type="predicted"/>
<dbReference type="EMBL" id="AKWY02000024">
    <property type="protein sequence ID" value="EQA70757.1"/>
    <property type="molecule type" value="Genomic_DNA"/>
</dbReference>
<protein>
    <submittedName>
        <fullName evidence="1">Uncharacterized protein</fullName>
    </submittedName>
</protein>
<reference evidence="1 2" key="1">
    <citation type="submission" date="2013-05" db="EMBL/GenBank/DDBJ databases">
        <authorList>
            <person name="Harkins D.M."/>
            <person name="Durkin A.S."/>
            <person name="Brinkac L.M."/>
            <person name="Haft D.H."/>
            <person name="Selengut J.D."/>
            <person name="Sanka R."/>
            <person name="DePew J."/>
            <person name="Purushe J."/>
            <person name="Hartskeerl R.A."/>
            <person name="Ahmed A."/>
            <person name="van der Linden H."/>
            <person name="Goris M.G.A."/>
            <person name="Vinetz J.M."/>
            <person name="Sutton G.G."/>
            <person name="Nierman W.C."/>
            <person name="Fouts D.E."/>
        </authorList>
    </citation>
    <scope>NUCLEOTIDE SEQUENCE [LARGE SCALE GENOMIC DNA]</scope>
    <source>
        <strain evidence="1 2">CZ214</strain>
    </source>
</reference>
<gene>
    <name evidence="1" type="ORF">LEP1GSC059_3478</name>
</gene>
<evidence type="ECO:0000313" key="2">
    <source>
        <dbReference type="Proteomes" id="UP000015442"/>
    </source>
</evidence>
<evidence type="ECO:0000313" key="1">
    <source>
        <dbReference type="EMBL" id="EQA70757.1"/>
    </source>
</evidence>
<dbReference type="AlphaFoldDB" id="T0GPE0"/>
<sequence>MYVLFLYNVKFSVKTVGTHTYLDFIDQFWKCRNSYLKKS</sequence>
<organism evidence="1 2">
    <name type="scientific">Leptospira noguchii serovar Panama str. CZ214</name>
    <dbReference type="NCBI Taxonomy" id="1001595"/>
    <lineage>
        <taxon>Bacteria</taxon>
        <taxon>Pseudomonadati</taxon>
        <taxon>Spirochaetota</taxon>
        <taxon>Spirochaetia</taxon>
        <taxon>Leptospirales</taxon>
        <taxon>Leptospiraceae</taxon>
        <taxon>Leptospira</taxon>
    </lineage>
</organism>
<accession>T0GPE0</accession>
<dbReference type="Proteomes" id="UP000015442">
    <property type="component" value="Unassembled WGS sequence"/>
</dbReference>
<name>T0GPE0_9LEPT</name>